<evidence type="ECO:0000313" key="1">
    <source>
        <dbReference type="EMBL" id="CAF0846098.1"/>
    </source>
</evidence>
<organism evidence="2 4">
    <name type="scientific">Adineta ricciae</name>
    <name type="common">Rotifer</name>
    <dbReference type="NCBI Taxonomy" id="249248"/>
    <lineage>
        <taxon>Eukaryota</taxon>
        <taxon>Metazoa</taxon>
        <taxon>Spiralia</taxon>
        <taxon>Gnathifera</taxon>
        <taxon>Rotifera</taxon>
        <taxon>Eurotatoria</taxon>
        <taxon>Bdelloidea</taxon>
        <taxon>Adinetida</taxon>
        <taxon>Adinetidae</taxon>
        <taxon>Adineta</taxon>
    </lineage>
</organism>
<dbReference type="EMBL" id="CAJNOR010000223">
    <property type="protein sequence ID" value="CAF0846098.1"/>
    <property type="molecule type" value="Genomic_DNA"/>
</dbReference>
<evidence type="ECO:0000313" key="2">
    <source>
        <dbReference type="EMBL" id="CAF0952396.1"/>
    </source>
</evidence>
<proteinExistence type="predicted"/>
<dbReference type="Proteomes" id="UP000663828">
    <property type="component" value="Unassembled WGS sequence"/>
</dbReference>
<keyword evidence="3" id="KW-1185">Reference proteome</keyword>
<accession>A0A814D8D4</accession>
<evidence type="ECO:0000313" key="3">
    <source>
        <dbReference type="Proteomes" id="UP000663828"/>
    </source>
</evidence>
<dbReference type="Proteomes" id="UP000663852">
    <property type="component" value="Unassembled WGS sequence"/>
</dbReference>
<comment type="caution">
    <text evidence="2">The sequence shown here is derived from an EMBL/GenBank/DDBJ whole genome shotgun (WGS) entry which is preliminary data.</text>
</comment>
<reference evidence="2" key="1">
    <citation type="submission" date="2021-02" db="EMBL/GenBank/DDBJ databases">
        <authorList>
            <person name="Nowell W R."/>
        </authorList>
    </citation>
    <scope>NUCLEOTIDE SEQUENCE</scope>
</reference>
<name>A0A814D8D4_ADIRI</name>
<dbReference type="OrthoDB" id="10033571at2759"/>
<protein>
    <submittedName>
        <fullName evidence="2">Uncharacterized protein</fullName>
    </submittedName>
</protein>
<gene>
    <name evidence="2" type="ORF">EDS130_LOCUS12411</name>
    <name evidence="1" type="ORF">XAT740_LOCUS5232</name>
</gene>
<dbReference type="EMBL" id="CAJNOJ010000047">
    <property type="protein sequence ID" value="CAF0952396.1"/>
    <property type="molecule type" value="Genomic_DNA"/>
</dbReference>
<evidence type="ECO:0000313" key="4">
    <source>
        <dbReference type="Proteomes" id="UP000663852"/>
    </source>
</evidence>
<sequence length="227" mass="25918">MSSQTSQSSTFPDLHKGNDFQRYECNTNVNMRRYVPSRLPALSLPCHNLHSLFCDEIQSSTRILPKVFYPYPRSSAHTIVSDPQNSEQNTNCKSTNNRVRKSLIRSVYHCPTVFRRNTDDEQMALFGNSVNIIRISVLPSADSIYPSALWKNPNPAQHTCKSFRRNYQQLSVSANEHVDDVPLLFNDTSQSSITIDHDNDSTIEQLSSISKPLTRKQLHVYLPPISY</sequence>
<dbReference type="AlphaFoldDB" id="A0A814D8D4"/>